<dbReference type="InterPro" id="IPR013783">
    <property type="entry name" value="Ig-like_fold"/>
</dbReference>
<comment type="caution">
    <text evidence="1">The sequence shown here is derived from an EMBL/GenBank/DDBJ whole genome shotgun (WGS) entry which is preliminary data.</text>
</comment>
<name>A0A7L0HQH5_AREIN</name>
<gene>
    <name evidence="1" type="primary">Trav12_1</name>
    <name evidence="1" type="ORF">AREINT_R14135</name>
</gene>
<sequence length="92" mass="10540">GPDHCQPTQGLIMVEERGTFQTTCSYQMCHFGALFWYQQRRDQNPHLFSYHTPAGPKQSSQLTTWLNAMGKYKHEQLEEFEAADAGLCLCVV</sequence>
<evidence type="ECO:0000313" key="1">
    <source>
        <dbReference type="EMBL" id="NXK21762.1"/>
    </source>
</evidence>
<dbReference type="Gene3D" id="2.60.40.10">
    <property type="entry name" value="Immunoglobulins"/>
    <property type="match status" value="1"/>
</dbReference>
<evidence type="ECO:0000313" key="2">
    <source>
        <dbReference type="Proteomes" id="UP000541811"/>
    </source>
</evidence>
<organism evidence="1 2">
    <name type="scientific">Arenaria interpres</name>
    <name type="common">Ruddy turnstone</name>
    <name type="synonym">Tringa interpres</name>
    <dbReference type="NCBI Taxonomy" id="54971"/>
    <lineage>
        <taxon>Eukaryota</taxon>
        <taxon>Metazoa</taxon>
        <taxon>Chordata</taxon>
        <taxon>Craniata</taxon>
        <taxon>Vertebrata</taxon>
        <taxon>Euteleostomi</taxon>
        <taxon>Archelosauria</taxon>
        <taxon>Archosauria</taxon>
        <taxon>Dinosauria</taxon>
        <taxon>Saurischia</taxon>
        <taxon>Theropoda</taxon>
        <taxon>Coelurosauria</taxon>
        <taxon>Aves</taxon>
        <taxon>Neognathae</taxon>
        <taxon>Neoaves</taxon>
        <taxon>Charadriiformes</taxon>
        <taxon>Scolopacidae</taxon>
        <taxon>Arenaria</taxon>
    </lineage>
</organism>
<proteinExistence type="predicted"/>
<dbReference type="AlphaFoldDB" id="A0A7L0HQH5"/>
<dbReference type="SUPFAM" id="SSF48726">
    <property type="entry name" value="Immunoglobulin"/>
    <property type="match status" value="1"/>
</dbReference>
<reference evidence="1 2" key="1">
    <citation type="submission" date="2019-09" db="EMBL/GenBank/DDBJ databases">
        <title>Bird 10,000 Genomes (B10K) Project - Family phase.</title>
        <authorList>
            <person name="Zhang G."/>
        </authorList>
    </citation>
    <scope>NUCLEOTIDE SEQUENCE [LARGE SCALE GENOMIC DNA]</scope>
    <source>
        <strain evidence="1">B10K-DU-005-73</strain>
        <tissue evidence="1">Liver</tissue>
    </source>
</reference>
<dbReference type="EMBL" id="VXAK01012020">
    <property type="protein sequence ID" value="NXK21762.1"/>
    <property type="molecule type" value="Genomic_DNA"/>
</dbReference>
<dbReference type="Proteomes" id="UP000541811">
    <property type="component" value="Unassembled WGS sequence"/>
</dbReference>
<accession>A0A7L0HQH5</accession>
<keyword evidence="2" id="KW-1185">Reference proteome</keyword>
<feature type="non-terminal residue" evidence="1">
    <location>
        <position position="92"/>
    </location>
</feature>
<protein>
    <submittedName>
        <fullName evidence="1">TVA12 protein</fullName>
    </submittedName>
</protein>
<feature type="non-terminal residue" evidence="1">
    <location>
        <position position="1"/>
    </location>
</feature>
<dbReference type="InterPro" id="IPR036179">
    <property type="entry name" value="Ig-like_dom_sf"/>
</dbReference>